<sequence>MSTDAYTALVHAPAPGAPLIFAFHGTGGDENQFFGLARQLMPQAGVVSPRGDVSERGAARFFRRTGEGVYDMADLAARTEKMAGFVAAHRKANPGSPVYGFGYSNGANILAAVAFKHPELFDRIGLLHPLIPWTPEPVPALAGRDLLVTAGRRDPICPWPMSEELIDWFSEQGATVSTRIHDGGHEVRPEEIDALALFLNQAKTAA</sequence>
<name>A0A239ICM1_9RHOB</name>
<dbReference type="Gene3D" id="3.40.50.1820">
    <property type="entry name" value="alpha/beta hydrolase"/>
    <property type="match status" value="1"/>
</dbReference>
<dbReference type="AlphaFoldDB" id="A0A239ICM1"/>
<dbReference type="Proteomes" id="UP000198426">
    <property type="component" value="Unassembled WGS sequence"/>
</dbReference>
<evidence type="ECO:0000313" key="2">
    <source>
        <dbReference type="Proteomes" id="UP000198426"/>
    </source>
</evidence>
<proteinExistence type="predicted"/>
<dbReference type="EMBL" id="FZOY01000004">
    <property type="protein sequence ID" value="SNS91295.1"/>
    <property type="molecule type" value="Genomic_DNA"/>
</dbReference>
<dbReference type="InterPro" id="IPR029058">
    <property type="entry name" value="AB_hydrolase_fold"/>
</dbReference>
<dbReference type="SUPFAM" id="SSF53474">
    <property type="entry name" value="alpha/beta-Hydrolases"/>
    <property type="match status" value="1"/>
</dbReference>
<accession>A0A239ICM1</accession>
<dbReference type="RefSeq" id="WP_089233409.1">
    <property type="nucleotide sequence ID" value="NZ_FZOY01000004.1"/>
</dbReference>
<reference evidence="1 2" key="1">
    <citation type="submission" date="2017-06" db="EMBL/GenBank/DDBJ databases">
        <authorList>
            <person name="Kim H.J."/>
            <person name="Triplett B.A."/>
        </authorList>
    </citation>
    <scope>NUCLEOTIDE SEQUENCE [LARGE SCALE GENOMIC DNA]</scope>
    <source>
        <strain evidence="1 2">DSM 29339</strain>
    </source>
</reference>
<keyword evidence="2" id="KW-1185">Reference proteome</keyword>
<gene>
    <name evidence="1" type="ORF">SAMN05421757_104329</name>
</gene>
<dbReference type="OrthoDB" id="9796570at2"/>
<evidence type="ECO:0000313" key="1">
    <source>
        <dbReference type="EMBL" id="SNS91295.1"/>
    </source>
</evidence>
<organism evidence="1 2">
    <name type="scientific">Tropicimonas sediminicola</name>
    <dbReference type="NCBI Taxonomy" id="1031541"/>
    <lineage>
        <taxon>Bacteria</taxon>
        <taxon>Pseudomonadati</taxon>
        <taxon>Pseudomonadota</taxon>
        <taxon>Alphaproteobacteria</taxon>
        <taxon>Rhodobacterales</taxon>
        <taxon>Roseobacteraceae</taxon>
        <taxon>Tropicimonas</taxon>
    </lineage>
</organism>
<protein>
    <submittedName>
        <fullName evidence="1">Phospholipase/carboxylesterase</fullName>
    </submittedName>
</protein>